<dbReference type="GO" id="GO:0000387">
    <property type="term" value="P:spliceosomal snRNP assembly"/>
    <property type="evidence" value="ECO:0007669"/>
    <property type="project" value="UniProtKB-UniRule"/>
</dbReference>
<evidence type="ECO:0000256" key="11">
    <source>
        <dbReference type="SAM" id="MobiDB-lite"/>
    </source>
</evidence>
<dbReference type="OrthoDB" id="9626941at2759"/>
<evidence type="ECO:0000256" key="7">
    <source>
        <dbReference type="ARBA" id="ARBA00023187"/>
    </source>
</evidence>
<evidence type="ECO:0000313" key="14">
    <source>
        <dbReference type="Proteomes" id="UP000019149"/>
    </source>
</evidence>
<dbReference type="RefSeq" id="XP_024352591.1">
    <property type="nucleotide sequence ID" value="XM_024492934.1"/>
</dbReference>
<dbReference type="GO" id="GO:0003723">
    <property type="term" value="F:RNA binding"/>
    <property type="evidence" value="ECO:0007669"/>
    <property type="project" value="InterPro"/>
</dbReference>
<accession>W6UIR6</accession>
<feature type="domain" description="Sm" evidence="12">
    <location>
        <begin position="20"/>
        <end position="92"/>
    </location>
</feature>
<keyword evidence="6" id="KW-0747">Spliceosome</keyword>
<evidence type="ECO:0000256" key="10">
    <source>
        <dbReference type="RuleBase" id="RU365054"/>
    </source>
</evidence>
<dbReference type="EMBL" id="APAU02000020">
    <property type="protein sequence ID" value="EUB61395.1"/>
    <property type="molecule type" value="Genomic_DNA"/>
</dbReference>
<dbReference type="CDD" id="cd01724">
    <property type="entry name" value="Sm_D1"/>
    <property type="match status" value="1"/>
</dbReference>
<keyword evidence="14" id="KW-1185">Reference proteome</keyword>
<feature type="compositionally biased region" description="Basic residues" evidence="11">
    <location>
        <begin position="119"/>
        <end position="144"/>
    </location>
</feature>
<protein>
    <recommendedName>
        <fullName evidence="10">Small nuclear ribonucleoprotein Sm D1</fullName>
    </recommendedName>
    <alternativeName>
        <fullName evidence="10">snRNP core protein D1</fullName>
    </alternativeName>
</protein>
<dbReference type="InterPro" id="IPR010920">
    <property type="entry name" value="LSM_dom_sf"/>
</dbReference>
<keyword evidence="5 10" id="KW-0507">mRNA processing</keyword>
<dbReference type="Pfam" id="PF01423">
    <property type="entry name" value="LSM"/>
    <property type="match status" value="1"/>
</dbReference>
<dbReference type="OMA" id="TFLMKLT"/>
<gene>
    <name evidence="13" type="ORF">EGR_03685</name>
</gene>
<dbReference type="GO" id="GO:0005737">
    <property type="term" value="C:cytoplasm"/>
    <property type="evidence" value="ECO:0007669"/>
    <property type="project" value="UniProtKB-SubCell"/>
</dbReference>
<keyword evidence="7 10" id="KW-0508">mRNA splicing</keyword>
<dbReference type="PANTHER" id="PTHR23338">
    <property type="entry name" value="SMALL NUCLEAR RIBONUCLEOPROTEIN SM"/>
    <property type="match status" value="1"/>
</dbReference>
<dbReference type="GO" id="GO:0005681">
    <property type="term" value="C:spliceosomal complex"/>
    <property type="evidence" value="ECO:0007669"/>
    <property type="project" value="UniProtKB-KW"/>
</dbReference>
<dbReference type="STRING" id="6210.W6UIR6"/>
<comment type="subcellular location">
    <subcellularLocation>
        <location evidence="2">Cytoplasm</location>
    </subcellularLocation>
    <subcellularLocation>
        <location evidence="1 10">Nucleus</location>
    </subcellularLocation>
</comment>
<sequence>MNKTLCNIRRRLDRVSVRMKLVRFLMKLNHETVTIELKNGTQVHGTIACVDVSMNTHLRSVKLTMKNEESVNMDTLTVRGNNIRYFILPDTLPLDTLLIDEGPTKRKPRKENILSSTRGRGRGMIRGRGRGGPRGRGRGAPIRR</sequence>
<dbReference type="SUPFAM" id="SSF50182">
    <property type="entry name" value="Sm-like ribonucleoproteins"/>
    <property type="match status" value="1"/>
</dbReference>
<comment type="function">
    <text evidence="10">Plays a role in pre-mRNA splicing as a core component of the spliceosomal U1, U2, U4 and U5 small nuclear ribonucleoproteins (snRNPs), the building blocks of the spliceosome.</text>
</comment>
<dbReference type="KEGG" id="egl:EGR_03685"/>
<keyword evidence="9 10" id="KW-0687">Ribonucleoprotein</keyword>
<dbReference type="CTD" id="36339400"/>
<evidence type="ECO:0000313" key="13">
    <source>
        <dbReference type="EMBL" id="EUB61395.1"/>
    </source>
</evidence>
<dbReference type="InterPro" id="IPR034102">
    <property type="entry name" value="Sm_D1"/>
</dbReference>
<organism evidence="13 14">
    <name type="scientific">Echinococcus granulosus</name>
    <name type="common">Hydatid tapeworm</name>
    <dbReference type="NCBI Taxonomy" id="6210"/>
    <lineage>
        <taxon>Eukaryota</taxon>
        <taxon>Metazoa</taxon>
        <taxon>Spiralia</taxon>
        <taxon>Lophotrochozoa</taxon>
        <taxon>Platyhelminthes</taxon>
        <taxon>Cestoda</taxon>
        <taxon>Eucestoda</taxon>
        <taxon>Cyclophyllidea</taxon>
        <taxon>Taeniidae</taxon>
        <taxon>Echinococcus</taxon>
        <taxon>Echinococcus granulosus group</taxon>
    </lineage>
</organism>
<keyword evidence="8 10" id="KW-0539">Nucleus</keyword>
<evidence type="ECO:0000256" key="8">
    <source>
        <dbReference type="ARBA" id="ARBA00023242"/>
    </source>
</evidence>
<evidence type="ECO:0000256" key="1">
    <source>
        <dbReference type="ARBA" id="ARBA00004123"/>
    </source>
</evidence>
<evidence type="ECO:0000256" key="9">
    <source>
        <dbReference type="ARBA" id="ARBA00023274"/>
    </source>
</evidence>
<evidence type="ECO:0000256" key="4">
    <source>
        <dbReference type="ARBA" id="ARBA00022490"/>
    </source>
</evidence>
<dbReference type="Gene3D" id="2.30.30.100">
    <property type="match status" value="1"/>
</dbReference>
<dbReference type="FunFam" id="2.30.30.100:FF:000016">
    <property type="entry name" value="Small nuclear ribonucleoprotein Sm D1"/>
    <property type="match status" value="1"/>
</dbReference>
<evidence type="ECO:0000256" key="3">
    <source>
        <dbReference type="ARBA" id="ARBA00008146"/>
    </source>
</evidence>
<proteinExistence type="inferred from homology"/>
<dbReference type="InterPro" id="IPR047575">
    <property type="entry name" value="Sm"/>
</dbReference>
<dbReference type="InterPro" id="IPR001163">
    <property type="entry name" value="Sm_dom_euk/arc"/>
</dbReference>
<dbReference type="InterPro" id="IPR027141">
    <property type="entry name" value="LSm4/Sm_D1/D3"/>
</dbReference>
<comment type="caution">
    <text evidence="13">The sequence shown here is derived from an EMBL/GenBank/DDBJ whole genome shotgun (WGS) entry which is preliminary data.</text>
</comment>
<evidence type="ECO:0000259" key="12">
    <source>
        <dbReference type="PROSITE" id="PS52002"/>
    </source>
</evidence>
<name>W6UIR6_ECHGR</name>
<evidence type="ECO:0000256" key="5">
    <source>
        <dbReference type="ARBA" id="ARBA00022664"/>
    </source>
</evidence>
<feature type="region of interest" description="Disordered" evidence="11">
    <location>
        <begin position="102"/>
        <end position="144"/>
    </location>
</feature>
<evidence type="ECO:0000256" key="6">
    <source>
        <dbReference type="ARBA" id="ARBA00022728"/>
    </source>
</evidence>
<dbReference type="SMART" id="SM00651">
    <property type="entry name" value="Sm"/>
    <property type="match status" value="1"/>
</dbReference>
<keyword evidence="4" id="KW-0963">Cytoplasm</keyword>
<dbReference type="Proteomes" id="UP000019149">
    <property type="component" value="Unassembled WGS sequence"/>
</dbReference>
<dbReference type="AlphaFoldDB" id="W6UIR6"/>
<comment type="similarity">
    <text evidence="3 10">Belongs to the snRNP core protein family.</text>
</comment>
<reference evidence="13 14" key="1">
    <citation type="journal article" date="2013" name="Nat. Genet.">
        <title>The genome of the hydatid tapeworm Echinococcus granulosus.</title>
        <authorList>
            <person name="Zheng H."/>
            <person name="Zhang W."/>
            <person name="Zhang L."/>
            <person name="Zhang Z."/>
            <person name="Li J."/>
            <person name="Lu G."/>
            <person name="Zhu Y."/>
            <person name="Wang Y."/>
            <person name="Huang Y."/>
            <person name="Liu J."/>
            <person name="Kang H."/>
            <person name="Chen J."/>
            <person name="Wang L."/>
            <person name="Chen A."/>
            <person name="Yu S."/>
            <person name="Gao Z."/>
            <person name="Jin L."/>
            <person name="Gu W."/>
            <person name="Wang Z."/>
            <person name="Zhao L."/>
            <person name="Shi B."/>
            <person name="Wen H."/>
            <person name="Lin R."/>
            <person name="Jones M.K."/>
            <person name="Brejova B."/>
            <person name="Vinar T."/>
            <person name="Zhao G."/>
            <person name="McManus D.P."/>
            <person name="Chen Z."/>
            <person name="Zhou Y."/>
            <person name="Wang S."/>
        </authorList>
    </citation>
    <scope>NUCLEOTIDE SEQUENCE [LARGE SCALE GENOMIC DNA]</scope>
</reference>
<evidence type="ECO:0000256" key="2">
    <source>
        <dbReference type="ARBA" id="ARBA00004496"/>
    </source>
</evidence>
<dbReference type="PROSITE" id="PS52002">
    <property type="entry name" value="SM"/>
    <property type="match status" value="1"/>
</dbReference>
<dbReference type="GeneID" id="36339400"/>